<dbReference type="AlphaFoldDB" id="A0A2B4RH64"/>
<name>A0A2B4RH64_STYPI</name>
<dbReference type="InterPro" id="IPR001304">
    <property type="entry name" value="C-type_lectin-like"/>
</dbReference>
<dbReference type="PROSITE" id="PS00615">
    <property type="entry name" value="C_TYPE_LECTIN_1"/>
    <property type="match status" value="1"/>
</dbReference>
<keyword evidence="4" id="KW-1185">Reference proteome</keyword>
<keyword evidence="1" id="KW-1015">Disulfide bond</keyword>
<dbReference type="InterPro" id="IPR016187">
    <property type="entry name" value="CTDL_fold"/>
</dbReference>
<dbReference type="InterPro" id="IPR018378">
    <property type="entry name" value="C-type_lectin_CS"/>
</dbReference>
<evidence type="ECO:0000256" key="1">
    <source>
        <dbReference type="ARBA" id="ARBA00023157"/>
    </source>
</evidence>
<dbReference type="PANTHER" id="PTHR22803">
    <property type="entry name" value="MANNOSE, PHOSPHOLIPASE, LECTIN RECEPTOR RELATED"/>
    <property type="match status" value="1"/>
</dbReference>
<dbReference type="SUPFAM" id="SSF56436">
    <property type="entry name" value="C-type lectin-like"/>
    <property type="match status" value="1"/>
</dbReference>
<evidence type="ECO:0000313" key="3">
    <source>
        <dbReference type="EMBL" id="PFX15592.1"/>
    </source>
</evidence>
<dbReference type="SUPFAM" id="SSF49899">
    <property type="entry name" value="Concanavalin A-like lectins/glucanases"/>
    <property type="match status" value="1"/>
</dbReference>
<dbReference type="OrthoDB" id="5945899at2759"/>
<dbReference type="PROSITE" id="PS50041">
    <property type="entry name" value="C_TYPE_LECTIN_2"/>
    <property type="match status" value="1"/>
</dbReference>
<dbReference type="EMBL" id="LSMT01000632">
    <property type="protein sequence ID" value="PFX15592.1"/>
    <property type="molecule type" value="Genomic_DNA"/>
</dbReference>
<dbReference type="Pfam" id="PF13385">
    <property type="entry name" value="Laminin_G_3"/>
    <property type="match status" value="1"/>
</dbReference>
<accession>A0A2B4RH64</accession>
<dbReference type="InterPro" id="IPR016186">
    <property type="entry name" value="C-type_lectin-like/link_sf"/>
</dbReference>
<evidence type="ECO:0000259" key="2">
    <source>
        <dbReference type="PROSITE" id="PS50041"/>
    </source>
</evidence>
<comment type="caution">
    <text evidence="3">The sequence shown here is derived from an EMBL/GenBank/DDBJ whole genome shotgun (WGS) entry which is preliminary data.</text>
</comment>
<sequence>MQLQRRLFNGARHEEESSRAVKALYLDGKNAYATTPAVDFLQTSFTLASWVKLEDPVRSPATIYGYWKCPYLFRFTAFLNNALHIQIRNHYAPNDGLQDLINLYAGSPKIDEWFLAAAVWDETKNKVHLYLDDNNIGNSGGPSKYSPTAYNYEFFDIGLKRDSSETMKGYVRNLMIVNSTLSTEEIFNMRDHPNNEALLGVWIGLNDVTTEGDFLWPDGSHVTYEKWHANEPNNAYKYQDCVQMLISDGTWEDTSCGKRLPFLCEKKH</sequence>
<dbReference type="Proteomes" id="UP000225706">
    <property type="component" value="Unassembled WGS sequence"/>
</dbReference>
<proteinExistence type="predicted"/>
<dbReference type="Gene3D" id="3.10.100.10">
    <property type="entry name" value="Mannose-Binding Protein A, subunit A"/>
    <property type="match status" value="1"/>
</dbReference>
<organism evidence="3 4">
    <name type="scientific">Stylophora pistillata</name>
    <name type="common">Smooth cauliflower coral</name>
    <dbReference type="NCBI Taxonomy" id="50429"/>
    <lineage>
        <taxon>Eukaryota</taxon>
        <taxon>Metazoa</taxon>
        <taxon>Cnidaria</taxon>
        <taxon>Anthozoa</taxon>
        <taxon>Hexacorallia</taxon>
        <taxon>Scleractinia</taxon>
        <taxon>Astrocoeniina</taxon>
        <taxon>Pocilloporidae</taxon>
        <taxon>Stylophora</taxon>
    </lineage>
</organism>
<reference evidence="4" key="1">
    <citation type="journal article" date="2017" name="bioRxiv">
        <title>Comparative analysis of the genomes of Stylophora pistillata and Acropora digitifera provides evidence for extensive differences between species of corals.</title>
        <authorList>
            <person name="Voolstra C.R."/>
            <person name="Li Y."/>
            <person name="Liew Y.J."/>
            <person name="Baumgarten S."/>
            <person name="Zoccola D."/>
            <person name="Flot J.-F."/>
            <person name="Tambutte S."/>
            <person name="Allemand D."/>
            <person name="Aranda M."/>
        </authorList>
    </citation>
    <scope>NUCLEOTIDE SEQUENCE [LARGE SCALE GENOMIC DNA]</scope>
</reference>
<feature type="domain" description="C-type lectin" evidence="2">
    <location>
        <begin position="174"/>
        <end position="265"/>
    </location>
</feature>
<gene>
    <name evidence="3" type="primary">ACAN</name>
    <name evidence="3" type="ORF">AWC38_SpisGene20187</name>
</gene>
<evidence type="ECO:0000313" key="4">
    <source>
        <dbReference type="Proteomes" id="UP000225706"/>
    </source>
</evidence>
<dbReference type="Pfam" id="PF00059">
    <property type="entry name" value="Lectin_C"/>
    <property type="match status" value="1"/>
</dbReference>
<protein>
    <submittedName>
        <fullName evidence="3">Aggrecan core protein</fullName>
    </submittedName>
</protein>
<dbReference type="InterPro" id="IPR013320">
    <property type="entry name" value="ConA-like_dom_sf"/>
</dbReference>
<dbReference type="InterPro" id="IPR050111">
    <property type="entry name" value="C-type_lectin/snaclec_domain"/>
</dbReference>
<dbReference type="SMART" id="SM00034">
    <property type="entry name" value="CLECT"/>
    <property type="match status" value="1"/>
</dbReference>